<sequence length="130" mass="13673">MTTQLTGHTQPIEPSSHHTLKVIMKGSTATKPTDQVVETSDAHSHLNGGGTYTILNRKFKAVQEVPAAEEALARAAKGKMKEVADNVLTVNNSSSHPSQASLDEEESSANTVEAGGQTDGRDTSPGGYTK</sequence>
<reference evidence="2" key="2">
    <citation type="journal article" date="2023" name="Int. J. Mol. Sci.">
        <title>De Novo Assembly and Annotation of 11 Diverse Shrub Willow (Salix) Genomes Reveals Novel Gene Organization in Sex-Linked Regions.</title>
        <authorList>
            <person name="Hyden B."/>
            <person name="Feng K."/>
            <person name="Yates T.B."/>
            <person name="Jawdy S."/>
            <person name="Cereghino C."/>
            <person name="Smart L.B."/>
            <person name="Muchero W."/>
        </authorList>
    </citation>
    <scope>NUCLEOTIDE SEQUENCE</scope>
    <source>
        <tissue evidence="2">Shoot tip</tissue>
    </source>
</reference>
<dbReference type="EMBL" id="JAPFFM010001063">
    <property type="protein sequence ID" value="KAJ6670162.1"/>
    <property type="molecule type" value="Genomic_DNA"/>
</dbReference>
<comment type="caution">
    <text evidence="2">The sequence shown here is derived from an EMBL/GenBank/DDBJ whole genome shotgun (WGS) entry which is preliminary data.</text>
</comment>
<evidence type="ECO:0000313" key="3">
    <source>
        <dbReference type="Proteomes" id="UP001151752"/>
    </source>
</evidence>
<evidence type="ECO:0000313" key="2">
    <source>
        <dbReference type="EMBL" id="KAJ6670162.1"/>
    </source>
</evidence>
<reference evidence="2" key="1">
    <citation type="submission" date="2022-11" db="EMBL/GenBank/DDBJ databases">
        <authorList>
            <person name="Hyden B.L."/>
            <person name="Feng K."/>
            <person name="Yates T."/>
            <person name="Jawdy S."/>
            <person name="Smart L.B."/>
            <person name="Muchero W."/>
        </authorList>
    </citation>
    <scope>NUCLEOTIDE SEQUENCE</scope>
    <source>
        <tissue evidence="2">Shoot tip</tissue>
    </source>
</reference>
<evidence type="ECO:0000256" key="1">
    <source>
        <dbReference type="SAM" id="MobiDB-lite"/>
    </source>
</evidence>
<dbReference type="AlphaFoldDB" id="A0A9Q0NI54"/>
<feature type="region of interest" description="Disordered" evidence="1">
    <location>
        <begin position="90"/>
        <end position="130"/>
    </location>
</feature>
<organism evidence="2 3">
    <name type="scientific">Salix koriyanagi</name>
    <dbReference type="NCBI Taxonomy" id="2511006"/>
    <lineage>
        <taxon>Eukaryota</taxon>
        <taxon>Viridiplantae</taxon>
        <taxon>Streptophyta</taxon>
        <taxon>Embryophyta</taxon>
        <taxon>Tracheophyta</taxon>
        <taxon>Spermatophyta</taxon>
        <taxon>Magnoliopsida</taxon>
        <taxon>eudicotyledons</taxon>
        <taxon>Gunneridae</taxon>
        <taxon>Pentapetalae</taxon>
        <taxon>rosids</taxon>
        <taxon>fabids</taxon>
        <taxon>Malpighiales</taxon>
        <taxon>Salicaceae</taxon>
        <taxon>Saliceae</taxon>
        <taxon>Salix</taxon>
    </lineage>
</organism>
<accession>A0A9Q0NI54</accession>
<feature type="non-terminal residue" evidence="2">
    <location>
        <position position="130"/>
    </location>
</feature>
<feature type="compositionally biased region" description="Polar residues" evidence="1">
    <location>
        <begin position="90"/>
        <end position="101"/>
    </location>
</feature>
<gene>
    <name evidence="2" type="ORF">OIU74_004548</name>
</gene>
<name>A0A9Q0NI54_9ROSI</name>
<keyword evidence="3" id="KW-1185">Reference proteome</keyword>
<protein>
    <submittedName>
        <fullName evidence="2">Uncharacterized protein</fullName>
    </submittedName>
</protein>
<proteinExistence type="predicted"/>
<dbReference type="Proteomes" id="UP001151752">
    <property type="component" value="Unassembled WGS sequence"/>
</dbReference>